<accession>A0A365H302</accession>
<name>A0A365H302_9ACTN</name>
<feature type="transmembrane region" description="Helical" evidence="1">
    <location>
        <begin position="12"/>
        <end position="31"/>
    </location>
</feature>
<keyword evidence="3" id="KW-1185">Reference proteome</keyword>
<evidence type="ECO:0000256" key="1">
    <source>
        <dbReference type="SAM" id="Phobius"/>
    </source>
</evidence>
<dbReference type="RefSeq" id="WP_111869553.1">
    <property type="nucleotide sequence ID" value="NZ_QLYX01000009.1"/>
</dbReference>
<feature type="transmembrane region" description="Helical" evidence="1">
    <location>
        <begin position="43"/>
        <end position="64"/>
    </location>
</feature>
<organism evidence="2 3">
    <name type="scientific">Actinomadura craniellae</name>
    <dbReference type="NCBI Taxonomy" id="2231787"/>
    <lineage>
        <taxon>Bacteria</taxon>
        <taxon>Bacillati</taxon>
        <taxon>Actinomycetota</taxon>
        <taxon>Actinomycetes</taxon>
        <taxon>Streptosporangiales</taxon>
        <taxon>Thermomonosporaceae</taxon>
        <taxon>Actinomadura</taxon>
    </lineage>
</organism>
<evidence type="ECO:0000313" key="3">
    <source>
        <dbReference type="Proteomes" id="UP000251891"/>
    </source>
</evidence>
<sequence length="133" mass="13815">MSDESRPLSLRGATAIEALEGAAALAFGLFVGWETITGSPVDIMSAIGVTVLALLGAAGMFAVARGLYRMEPWSRAPAVLTQLFALPVAVSLINSDQRGYGVPLLVAAVVALILMLYGRTTDVLVGRPGRDGD</sequence>
<keyword evidence="1" id="KW-0812">Transmembrane</keyword>
<dbReference type="Proteomes" id="UP000251891">
    <property type="component" value="Unassembled WGS sequence"/>
</dbReference>
<dbReference type="EMBL" id="QLYX01000009">
    <property type="protein sequence ID" value="RAY13429.1"/>
    <property type="molecule type" value="Genomic_DNA"/>
</dbReference>
<proteinExistence type="predicted"/>
<reference evidence="2 3" key="1">
    <citation type="submission" date="2018-06" db="EMBL/GenBank/DDBJ databases">
        <title>Actinomadura craniellae sp. nov. isolated from marine sponge Craniella sp.</title>
        <authorList>
            <person name="Li L."/>
            <person name="Xu Q.H."/>
            <person name="Lin H.W."/>
            <person name="Lu Y.H."/>
        </authorList>
    </citation>
    <scope>NUCLEOTIDE SEQUENCE [LARGE SCALE GENOMIC DNA]</scope>
    <source>
        <strain evidence="2 3">LHW63021</strain>
    </source>
</reference>
<feature type="transmembrane region" description="Helical" evidence="1">
    <location>
        <begin position="100"/>
        <end position="118"/>
    </location>
</feature>
<dbReference type="AlphaFoldDB" id="A0A365H302"/>
<comment type="caution">
    <text evidence="2">The sequence shown here is derived from an EMBL/GenBank/DDBJ whole genome shotgun (WGS) entry which is preliminary data.</text>
</comment>
<evidence type="ECO:0008006" key="4">
    <source>
        <dbReference type="Google" id="ProtNLM"/>
    </source>
</evidence>
<evidence type="ECO:0000313" key="2">
    <source>
        <dbReference type="EMBL" id="RAY13429.1"/>
    </source>
</evidence>
<keyword evidence="1" id="KW-0472">Membrane</keyword>
<protein>
    <recommendedName>
        <fullName evidence="4">Integral membrane protein</fullName>
    </recommendedName>
</protein>
<keyword evidence="1" id="KW-1133">Transmembrane helix</keyword>
<gene>
    <name evidence="2" type="ORF">DPM19_20415</name>
</gene>
<dbReference type="OrthoDB" id="3544045at2"/>